<organism evidence="2 3">
    <name type="scientific">Rhodofomes roseus</name>
    <dbReference type="NCBI Taxonomy" id="34475"/>
    <lineage>
        <taxon>Eukaryota</taxon>
        <taxon>Fungi</taxon>
        <taxon>Dikarya</taxon>
        <taxon>Basidiomycota</taxon>
        <taxon>Agaricomycotina</taxon>
        <taxon>Agaricomycetes</taxon>
        <taxon>Polyporales</taxon>
        <taxon>Rhodofomes</taxon>
    </lineage>
</organism>
<proteinExistence type="predicted"/>
<dbReference type="AlphaFoldDB" id="A0A4Y9Y3R6"/>
<feature type="region of interest" description="Disordered" evidence="1">
    <location>
        <begin position="191"/>
        <end position="213"/>
    </location>
</feature>
<accession>A0A4Y9Y3R6</accession>
<name>A0A4Y9Y3R6_9APHY</name>
<feature type="region of interest" description="Disordered" evidence="1">
    <location>
        <begin position="121"/>
        <end position="160"/>
    </location>
</feature>
<evidence type="ECO:0000313" key="3">
    <source>
        <dbReference type="Proteomes" id="UP000298390"/>
    </source>
</evidence>
<dbReference type="Proteomes" id="UP000298390">
    <property type="component" value="Unassembled WGS sequence"/>
</dbReference>
<gene>
    <name evidence="2" type="ORF">EVJ58_g7213</name>
</gene>
<feature type="non-terminal residue" evidence="2">
    <location>
        <position position="257"/>
    </location>
</feature>
<protein>
    <submittedName>
        <fullName evidence="2">Uncharacterized protein</fullName>
    </submittedName>
</protein>
<dbReference type="STRING" id="34475.A0A4Y9Y3R6"/>
<reference evidence="2 3" key="1">
    <citation type="submission" date="2019-01" db="EMBL/GenBank/DDBJ databases">
        <title>Genome sequencing of the rare red list fungi Fomitopsis rosea.</title>
        <authorList>
            <person name="Buettner E."/>
            <person name="Kellner H."/>
        </authorList>
    </citation>
    <scope>NUCLEOTIDE SEQUENCE [LARGE SCALE GENOMIC DNA]</scope>
    <source>
        <strain evidence="2 3">DSM 105464</strain>
    </source>
</reference>
<feature type="compositionally biased region" description="Low complexity" evidence="1">
    <location>
        <begin position="149"/>
        <end position="158"/>
    </location>
</feature>
<evidence type="ECO:0000313" key="2">
    <source>
        <dbReference type="EMBL" id="TFY57126.1"/>
    </source>
</evidence>
<sequence length="257" mass="27616">MQEKPTKRPIKRKEASRLVGRAAWNGIARFFSRDGGMPSLAMVLAGDTCYPVRLVYCVEFAAARFLPWRALCPADTQLAGRRADSFHCSVKNFEAYLAYQARTLCGDAAVCGVVPGLPPPLPRPPPHTSGPRPPATPTSPSPSPPPPALQTASAPATPRASLPSSYKLAACVRLPPVDSAVAYPDSAPSLATPNSPLLSQPLRPAPDPVPRDQPFKEECMRIVATFLRPGTAKELPLDAALRDTTIRDLTWNTHPDV</sequence>
<comment type="caution">
    <text evidence="2">The sequence shown here is derived from an EMBL/GenBank/DDBJ whole genome shotgun (WGS) entry which is preliminary data.</text>
</comment>
<dbReference type="EMBL" id="SEKV01000451">
    <property type="protein sequence ID" value="TFY57126.1"/>
    <property type="molecule type" value="Genomic_DNA"/>
</dbReference>
<evidence type="ECO:0000256" key="1">
    <source>
        <dbReference type="SAM" id="MobiDB-lite"/>
    </source>
</evidence>
<feature type="compositionally biased region" description="Pro residues" evidence="1">
    <location>
        <begin position="121"/>
        <end position="148"/>
    </location>
</feature>